<proteinExistence type="predicted"/>
<evidence type="ECO:0000313" key="3">
    <source>
        <dbReference type="EMBL" id="KXZ54872.1"/>
    </source>
</evidence>
<evidence type="ECO:0000313" key="4">
    <source>
        <dbReference type="Proteomes" id="UP000075714"/>
    </source>
</evidence>
<dbReference type="AlphaFoldDB" id="A0A150GYT0"/>
<feature type="region of interest" description="Disordered" evidence="1">
    <location>
        <begin position="86"/>
        <end position="124"/>
    </location>
</feature>
<sequence length="124" mass="12847">MPRRCGLAVIVQASKDDKDDAIAGAIKTASGLVDKATDLVPDSVPRPAAKAGVTIAGIMFAISGVITLALFAGVGYYFLTQQAGKDDDAIDVPPPSKKSGGAGGKEQDLDDPLAEARRIMDKYK</sequence>
<reference evidence="4" key="1">
    <citation type="journal article" date="2016" name="Nat. Commun.">
        <title>The Gonium pectorale genome demonstrates co-option of cell cycle regulation during the evolution of multicellularity.</title>
        <authorList>
            <person name="Hanschen E.R."/>
            <person name="Marriage T.N."/>
            <person name="Ferris P.J."/>
            <person name="Hamaji T."/>
            <person name="Toyoda A."/>
            <person name="Fujiyama A."/>
            <person name="Neme R."/>
            <person name="Noguchi H."/>
            <person name="Minakuchi Y."/>
            <person name="Suzuki M."/>
            <person name="Kawai-Toyooka H."/>
            <person name="Smith D.R."/>
            <person name="Sparks H."/>
            <person name="Anderson J."/>
            <person name="Bakaric R."/>
            <person name="Luria V."/>
            <person name="Karger A."/>
            <person name="Kirschner M.W."/>
            <person name="Durand P.M."/>
            <person name="Michod R.E."/>
            <person name="Nozaki H."/>
            <person name="Olson B.J."/>
        </authorList>
    </citation>
    <scope>NUCLEOTIDE SEQUENCE [LARGE SCALE GENOMIC DNA]</scope>
    <source>
        <strain evidence="4">NIES-2863</strain>
    </source>
</reference>
<dbReference type="EMBL" id="LSYV01000005">
    <property type="protein sequence ID" value="KXZ54872.1"/>
    <property type="molecule type" value="Genomic_DNA"/>
</dbReference>
<comment type="caution">
    <text evidence="3">The sequence shown here is derived from an EMBL/GenBank/DDBJ whole genome shotgun (WGS) entry which is preliminary data.</text>
</comment>
<dbReference type="OrthoDB" id="534175at2759"/>
<keyword evidence="2" id="KW-0472">Membrane</keyword>
<feature type="compositionally biased region" description="Basic and acidic residues" evidence="1">
    <location>
        <begin position="114"/>
        <end position="124"/>
    </location>
</feature>
<feature type="transmembrane region" description="Helical" evidence="2">
    <location>
        <begin position="55"/>
        <end position="79"/>
    </location>
</feature>
<dbReference type="PANTHER" id="PTHR36777:SF2">
    <property type="entry name" value="EXPRESSED PROTEIN"/>
    <property type="match status" value="1"/>
</dbReference>
<dbReference type="STRING" id="33097.A0A150GYT0"/>
<keyword evidence="2" id="KW-1133">Transmembrane helix</keyword>
<protein>
    <submittedName>
        <fullName evidence="3">Uncharacterized protein</fullName>
    </submittedName>
</protein>
<organism evidence="3 4">
    <name type="scientific">Gonium pectorale</name>
    <name type="common">Green alga</name>
    <dbReference type="NCBI Taxonomy" id="33097"/>
    <lineage>
        <taxon>Eukaryota</taxon>
        <taxon>Viridiplantae</taxon>
        <taxon>Chlorophyta</taxon>
        <taxon>core chlorophytes</taxon>
        <taxon>Chlorophyceae</taxon>
        <taxon>CS clade</taxon>
        <taxon>Chlamydomonadales</taxon>
        <taxon>Volvocaceae</taxon>
        <taxon>Gonium</taxon>
    </lineage>
</organism>
<evidence type="ECO:0000256" key="1">
    <source>
        <dbReference type="SAM" id="MobiDB-lite"/>
    </source>
</evidence>
<keyword evidence="4" id="KW-1185">Reference proteome</keyword>
<accession>A0A150GYT0</accession>
<dbReference type="PANTHER" id="PTHR36777">
    <property type="entry name" value="EXPRESSED PROTEIN"/>
    <property type="match status" value="1"/>
</dbReference>
<keyword evidence="2" id="KW-0812">Transmembrane</keyword>
<evidence type="ECO:0000256" key="2">
    <source>
        <dbReference type="SAM" id="Phobius"/>
    </source>
</evidence>
<gene>
    <name evidence="3" type="ORF">GPECTOR_4g944</name>
</gene>
<name>A0A150GYT0_GONPE</name>
<dbReference type="Proteomes" id="UP000075714">
    <property type="component" value="Unassembled WGS sequence"/>
</dbReference>